<evidence type="ECO:0000256" key="6">
    <source>
        <dbReference type="ARBA" id="ARBA00023136"/>
    </source>
</evidence>
<dbReference type="GO" id="GO:0042910">
    <property type="term" value="F:xenobiotic transmembrane transporter activity"/>
    <property type="evidence" value="ECO:0007669"/>
    <property type="project" value="InterPro"/>
</dbReference>
<feature type="transmembrane region" description="Helical" evidence="8">
    <location>
        <begin position="185"/>
        <end position="204"/>
    </location>
</feature>
<dbReference type="InterPro" id="IPR002528">
    <property type="entry name" value="MATE_fam"/>
</dbReference>
<evidence type="ECO:0000256" key="3">
    <source>
        <dbReference type="ARBA" id="ARBA00022475"/>
    </source>
</evidence>
<name>A0A6M4B1Q4_9SPHN</name>
<dbReference type="Proteomes" id="UP000503018">
    <property type="component" value="Chromosome"/>
</dbReference>
<feature type="transmembrane region" description="Helical" evidence="8">
    <location>
        <begin position="74"/>
        <end position="97"/>
    </location>
</feature>
<protein>
    <submittedName>
        <fullName evidence="9">MATE family efflux transporter</fullName>
    </submittedName>
</protein>
<keyword evidence="2" id="KW-0813">Transport</keyword>
<evidence type="ECO:0000256" key="5">
    <source>
        <dbReference type="ARBA" id="ARBA00022989"/>
    </source>
</evidence>
<feature type="transmembrane region" description="Helical" evidence="8">
    <location>
        <begin position="109"/>
        <end position="132"/>
    </location>
</feature>
<evidence type="ECO:0000256" key="4">
    <source>
        <dbReference type="ARBA" id="ARBA00022692"/>
    </source>
</evidence>
<evidence type="ECO:0000313" key="9">
    <source>
        <dbReference type="EMBL" id="QJQ33361.1"/>
    </source>
</evidence>
<feature type="transmembrane region" description="Helical" evidence="8">
    <location>
        <begin position="306"/>
        <end position="328"/>
    </location>
</feature>
<accession>A0A6M4B1Q4</accession>
<reference evidence="9 10" key="1">
    <citation type="submission" date="2020-01" db="EMBL/GenBank/DDBJ databases">
        <title>Sphingomonas sp. strain CSW-10.</title>
        <authorList>
            <person name="Chen W.-M."/>
        </authorList>
    </citation>
    <scope>NUCLEOTIDE SEQUENCE [LARGE SCALE GENOMIC DNA]</scope>
    <source>
        <strain evidence="9 10">CSW-10</strain>
    </source>
</reference>
<gene>
    <name evidence="9" type="ORF">GV829_13700</name>
</gene>
<keyword evidence="4 8" id="KW-0812">Transmembrane</keyword>
<organism evidence="9 10">
    <name type="scientific">Sphingomonas lacunae</name>
    <dbReference type="NCBI Taxonomy" id="2698828"/>
    <lineage>
        <taxon>Bacteria</taxon>
        <taxon>Pseudomonadati</taxon>
        <taxon>Pseudomonadota</taxon>
        <taxon>Alphaproteobacteria</taxon>
        <taxon>Sphingomonadales</taxon>
        <taxon>Sphingomonadaceae</taxon>
        <taxon>Sphingomonas</taxon>
    </lineage>
</organism>
<feature type="transmembrane region" description="Helical" evidence="8">
    <location>
        <begin position="406"/>
        <end position="426"/>
    </location>
</feature>
<dbReference type="PANTHER" id="PTHR43549:SF3">
    <property type="entry name" value="MULTIDRUG RESISTANCE PROTEIN YPNP-RELATED"/>
    <property type="match status" value="1"/>
</dbReference>
<keyword evidence="5 8" id="KW-1133">Transmembrane helix</keyword>
<dbReference type="Pfam" id="PF01554">
    <property type="entry name" value="MatE"/>
    <property type="match status" value="2"/>
</dbReference>
<feature type="compositionally biased region" description="Low complexity" evidence="7">
    <location>
        <begin position="1"/>
        <end position="15"/>
    </location>
</feature>
<feature type="transmembrane region" description="Helical" evidence="8">
    <location>
        <begin position="210"/>
        <end position="236"/>
    </location>
</feature>
<dbReference type="AlphaFoldDB" id="A0A6M4B1Q4"/>
<dbReference type="PIRSF" id="PIRSF006603">
    <property type="entry name" value="DinF"/>
    <property type="match status" value="1"/>
</dbReference>
<feature type="transmembrane region" description="Helical" evidence="8">
    <location>
        <begin position="379"/>
        <end position="399"/>
    </location>
</feature>
<evidence type="ECO:0000256" key="2">
    <source>
        <dbReference type="ARBA" id="ARBA00022448"/>
    </source>
</evidence>
<dbReference type="EMBL" id="CP053015">
    <property type="protein sequence ID" value="QJQ33361.1"/>
    <property type="molecule type" value="Genomic_DNA"/>
</dbReference>
<feature type="transmembrane region" description="Helical" evidence="8">
    <location>
        <begin position="340"/>
        <end position="359"/>
    </location>
</feature>
<dbReference type="RefSeq" id="WP_169947540.1">
    <property type="nucleotide sequence ID" value="NZ_CP053015.1"/>
</dbReference>
<evidence type="ECO:0000256" key="1">
    <source>
        <dbReference type="ARBA" id="ARBA00004429"/>
    </source>
</evidence>
<evidence type="ECO:0000313" key="10">
    <source>
        <dbReference type="Proteomes" id="UP000503018"/>
    </source>
</evidence>
<comment type="subcellular location">
    <subcellularLocation>
        <location evidence="1">Cell inner membrane</location>
        <topology evidence="1">Multi-pass membrane protein</topology>
    </subcellularLocation>
</comment>
<dbReference type="InterPro" id="IPR052031">
    <property type="entry name" value="Membrane_Transporter-Flippase"/>
</dbReference>
<keyword evidence="3" id="KW-1003">Cell membrane</keyword>
<dbReference type="PANTHER" id="PTHR43549">
    <property type="entry name" value="MULTIDRUG RESISTANCE PROTEIN YPNP-RELATED"/>
    <property type="match status" value="1"/>
</dbReference>
<feature type="transmembrane region" description="Helical" evidence="8">
    <location>
        <begin position="257"/>
        <end position="286"/>
    </location>
</feature>
<sequence length="479" mass="50868">MEEDVPGAGPSAAPGHGQGPRDLTQGPIARTLVAFAMPTLLANVLQSLNGSINAIWVGRFLGEGALAATANAHVIMFLIFASVFGIGMASTVLIGQAMGRRDIDAARRAFGTATGFSLILSVVAGAGGWFAAPAILHTLATPTEAFPLALTYLRVMCITIPSSILSVSVMMALRGAGDSVTPLRFMIVSVVLDILLNPALILGIGPLPALGIAGSALATVIAGTVSLTAMIIWVYWRDLPLRLRGPEWRYLLPDREMLGFILLKGLPMGIQMVIISAAGLIMSGLVNREGLITAAAYGATLQLWNYVQMPALAVSAAVSAMAAQNIGAGRWDRVGSINRAGIVTNLLMTGTLVTLILLFDRPVLALFLGSESPAIEVARHQQLLGSWSFLLFGVTMVLFGTMRANAVVIPPLIILGISMYPVRLAFYYTAYPLIGADAIWWSFPITSMASMLMAIAVYRWSKWRQASPALPMHLPKTMD</sequence>
<feature type="region of interest" description="Disordered" evidence="7">
    <location>
        <begin position="1"/>
        <end position="21"/>
    </location>
</feature>
<dbReference type="InterPro" id="IPR048279">
    <property type="entry name" value="MdtK-like"/>
</dbReference>
<feature type="transmembrane region" description="Helical" evidence="8">
    <location>
        <begin position="152"/>
        <end position="173"/>
    </location>
</feature>
<dbReference type="CDD" id="cd13138">
    <property type="entry name" value="MATE_yoeA_like"/>
    <property type="match status" value="1"/>
</dbReference>
<dbReference type="GO" id="GO:0005886">
    <property type="term" value="C:plasma membrane"/>
    <property type="evidence" value="ECO:0007669"/>
    <property type="project" value="UniProtKB-SubCell"/>
</dbReference>
<proteinExistence type="predicted"/>
<evidence type="ECO:0000256" key="7">
    <source>
        <dbReference type="SAM" id="MobiDB-lite"/>
    </source>
</evidence>
<keyword evidence="10" id="KW-1185">Reference proteome</keyword>
<dbReference type="GO" id="GO:0015297">
    <property type="term" value="F:antiporter activity"/>
    <property type="evidence" value="ECO:0007669"/>
    <property type="project" value="InterPro"/>
</dbReference>
<dbReference type="KEGG" id="slan:GV829_13700"/>
<keyword evidence="6 8" id="KW-0472">Membrane</keyword>
<dbReference type="NCBIfam" id="TIGR00797">
    <property type="entry name" value="matE"/>
    <property type="match status" value="1"/>
</dbReference>
<evidence type="ECO:0000256" key="8">
    <source>
        <dbReference type="SAM" id="Phobius"/>
    </source>
</evidence>
<feature type="transmembrane region" description="Helical" evidence="8">
    <location>
        <begin position="438"/>
        <end position="458"/>
    </location>
</feature>